<keyword evidence="2" id="KW-1185">Reference proteome</keyword>
<comment type="caution">
    <text evidence="1">The sequence shown here is derived from an EMBL/GenBank/DDBJ whole genome shotgun (WGS) entry which is preliminary data.</text>
</comment>
<accession>A0AAV5UHJ1</accession>
<proteinExistence type="predicted"/>
<feature type="non-terminal residue" evidence="1">
    <location>
        <position position="88"/>
    </location>
</feature>
<organism evidence="1 2">
    <name type="scientific">Pristionchus entomophagus</name>
    <dbReference type="NCBI Taxonomy" id="358040"/>
    <lineage>
        <taxon>Eukaryota</taxon>
        <taxon>Metazoa</taxon>
        <taxon>Ecdysozoa</taxon>
        <taxon>Nematoda</taxon>
        <taxon>Chromadorea</taxon>
        <taxon>Rhabditida</taxon>
        <taxon>Rhabditina</taxon>
        <taxon>Diplogasteromorpha</taxon>
        <taxon>Diplogasteroidea</taxon>
        <taxon>Neodiplogasteridae</taxon>
        <taxon>Pristionchus</taxon>
    </lineage>
</organism>
<sequence length="88" mass="9639">ILRILCSTTLSCSFLSRSSTVSSSILQRSSNSRSSLDDLSFSSAFLRCSRIILSLSSLCMLNSFSNSSSQLVRLHTFYAALLHSLLLV</sequence>
<dbReference type="AlphaFoldDB" id="A0AAV5UHJ1"/>
<protein>
    <submittedName>
        <fullName evidence="1">Uncharacterized protein</fullName>
    </submittedName>
</protein>
<dbReference type="Proteomes" id="UP001432027">
    <property type="component" value="Unassembled WGS sequence"/>
</dbReference>
<feature type="non-terminal residue" evidence="1">
    <location>
        <position position="1"/>
    </location>
</feature>
<dbReference type="EMBL" id="BTSX01000006">
    <property type="protein sequence ID" value="GMT06427.1"/>
    <property type="molecule type" value="Genomic_DNA"/>
</dbReference>
<gene>
    <name evidence="1" type="ORF">PENTCL1PPCAC_28601</name>
</gene>
<evidence type="ECO:0000313" key="1">
    <source>
        <dbReference type="EMBL" id="GMT06427.1"/>
    </source>
</evidence>
<reference evidence="1" key="1">
    <citation type="submission" date="2023-10" db="EMBL/GenBank/DDBJ databases">
        <title>Genome assembly of Pristionchus species.</title>
        <authorList>
            <person name="Yoshida K."/>
            <person name="Sommer R.J."/>
        </authorList>
    </citation>
    <scope>NUCLEOTIDE SEQUENCE</scope>
    <source>
        <strain evidence="1">RS0144</strain>
    </source>
</reference>
<name>A0AAV5UHJ1_9BILA</name>
<evidence type="ECO:0000313" key="2">
    <source>
        <dbReference type="Proteomes" id="UP001432027"/>
    </source>
</evidence>